<keyword evidence="6" id="KW-0862">Zinc</keyword>
<dbReference type="AlphaFoldDB" id="E6PTJ7"/>
<evidence type="ECO:0000256" key="3">
    <source>
        <dbReference type="ARBA" id="ARBA00012860"/>
    </source>
</evidence>
<dbReference type="Gene3D" id="3.20.20.140">
    <property type="entry name" value="Metal-dependent hydrolases"/>
    <property type="match status" value="1"/>
</dbReference>
<dbReference type="HAMAP" id="MF_00219">
    <property type="entry name" value="PyrC_classII"/>
    <property type="match status" value="1"/>
</dbReference>
<evidence type="ECO:0000256" key="7">
    <source>
        <dbReference type="ARBA" id="ARBA00022975"/>
    </source>
</evidence>
<dbReference type="InterPro" id="IPR004721">
    <property type="entry name" value="DHOdimr"/>
</dbReference>
<dbReference type="SUPFAM" id="SSF51556">
    <property type="entry name" value="Metallo-dependent hydrolases"/>
    <property type="match status" value="1"/>
</dbReference>
<evidence type="ECO:0000256" key="4">
    <source>
        <dbReference type="ARBA" id="ARBA00022723"/>
    </source>
</evidence>
<accession>E6PTJ7</accession>
<name>E6PTJ7_9ZZZZ</name>
<comment type="catalytic activity">
    <reaction evidence="8">
        <text>(S)-dihydroorotate + H2O = N-carbamoyl-L-aspartate + H(+)</text>
        <dbReference type="Rhea" id="RHEA:24296"/>
        <dbReference type="ChEBI" id="CHEBI:15377"/>
        <dbReference type="ChEBI" id="CHEBI:15378"/>
        <dbReference type="ChEBI" id="CHEBI:30864"/>
        <dbReference type="ChEBI" id="CHEBI:32814"/>
        <dbReference type="EC" id="3.5.2.3"/>
    </reaction>
</comment>
<protein>
    <recommendedName>
        <fullName evidence="3">dihydroorotase</fullName>
        <ecNumber evidence="3">3.5.2.3</ecNumber>
    </recommendedName>
</protein>
<dbReference type="PANTHER" id="PTHR43137">
    <property type="entry name" value="DIHYDROOROTASE"/>
    <property type="match status" value="1"/>
</dbReference>
<evidence type="ECO:0000256" key="8">
    <source>
        <dbReference type="ARBA" id="ARBA00048492"/>
    </source>
</evidence>
<dbReference type="EMBL" id="CABM01000049">
    <property type="protein sequence ID" value="CBH98254.1"/>
    <property type="molecule type" value="Genomic_DNA"/>
</dbReference>
<comment type="pathway">
    <text evidence="1">Pyrimidine metabolism; UMP biosynthesis via de novo pathway; (S)-dihydroorotate from bicarbonate: step 3/3.</text>
</comment>
<evidence type="ECO:0000259" key="9">
    <source>
        <dbReference type="Pfam" id="PF01979"/>
    </source>
</evidence>
<dbReference type="GO" id="GO:0046872">
    <property type="term" value="F:metal ion binding"/>
    <property type="evidence" value="ECO:0007669"/>
    <property type="project" value="UniProtKB-KW"/>
</dbReference>
<dbReference type="PROSITE" id="PS00483">
    <property type="entry name" value="DIHYDROOROTASE_2"/>
    <property type="match status" value="1"/>
</dbReference>
<dbReference type="GO" id="GO:0006207">
    <property type="term" value="P:'de novo' pyrimidine nucleobase biosynthetic process"/>
    <property type="evidence" value="ECO:0007669"/>
    <property type="project" value="TreeGrafter"/>
</dbReference>
<evidence type="ECO:0000256" key="2">
    <source>
        <dbReference type="ARBA" id="ARBA00005631"/>
    </source>
</evidence>
<dbReference type="EC" id="3.5.2.3" evidence="3"/>
<evidence type="ECO:0000256" key="6">
    <source>
        <dbReference type="ARBA" id="ARBA00022833"/>
    </source>
</evidence>
<keyword evidence="5 10" id="KW-0378">Hydrolase</keyword>
<dbReference type="NCBIfam" id="TIGR00856">
    <property type="entry name" value="pyrC_dimer"/>
    <property type="match status" value="1"/>
</dbReference>
<dbReference type="InterPro" id="IPR032466">
    <property type="entry name" value="Metal_Hydrolase"/>
</dbReference>
<dbReference type="InterPro" id="IPR006680">
    <property type="entry name" value="Amidohydro-rel"/>
</dbReference>
<comment type="similarity">
    <text evidence="2">Belongs to the metallo-dependent hydrolases superfamily. DHOase family. Class II DHOase subfamily.</text>
</comment>
<dbReference type="GO" id="GO:0044205">
    <property type="term" value="P:'de novo' UMP biosynthetic process"/>
    <property type="evidence" value="ECO:0007669"/>
    <property type="project" value="UniProtKB-UniPathway"/>
</dbReference>
<keyword evidence="7" id="KW-0665">Pyrimidine biosynthesis</keyword>
<dbReference type="PIRSF" id="PIRSF001237">
    <property type="entry name" value="DHOdimr"/>
    <property type="match status" value="1"/>
</dbReference>
<evidence type="ECO:0000256" key="5">
    <source>
        <dbReference type="ARBA" id="ARBA00022801"/>
    </source>
</evidence>
<sequence length="373" mass="40649">MAAAVPFRDHSVPPALLMSQLQTLTITRPDDWHLHLRDGDALTYTVAWTAAQFSRAIVMPNLRPPVVSTAQALAYRERILAARPAGSAFEPLMTLYLTDTTTADEIARAKSSGAVHAVKLYPSGATTNSDSGVTDLARVYPVFEAMQQQGMPLLIHGEVTDPEVDVFDREAVFIERHLLRLRRDFPALRIVLEHITTAQAARFVREQAAVDARGVPLLAATITAHHLLYSRNAMFAGGVRPHYYCLPVLKRERHRQALLDAATGGDARFFLGTDSAPHARALKEAACGCAGCLTAPHALELYAQAFEQRGALHRLEAFASHFGADFYGLPRNTGTLALERVPMTVPECLPYAGGDVVPLGAGQILPWRLASAF</sequence>
<dbReference type="PANTHER" id="PTHR43137:SF1">
    <property type="entry name" value="DIHYDROOROTASE"/>
    <property type="match status" value="1"/>
</dbReference>
<comment type="caution">
    <text evidence="10">The sequence shown here is derived from an EMBL/GenBank/DDBJ whole genome shotgun (WGS) entry which is preliminary data.</text>
</comment>
<evidence type="ECO:0000256" key="1">
    <source>
        <dbReference type="ARBA" id="ARBA00004880"/>
    </source>
</evidence>
<keyword evidence="4" id="KW-0479">Metal-binding</keyword>
<organism evidence="10">
    <name type="scientific">mine drainage metagenome</name>
    <dbReference type="NCBI Taxonomy" id="410659"/>
    <lineage>
        <taxon>unclassified sequences</taxon>
        <taxon>metagenomes</taxon>
        <taxon>ecological metagenomes</taxon>
    </lineage>
</organism>
<feature type="domain" description="Amidohydrolase-related" evidence="9">
    <location>
        <begin position="31"/>
        <end position="337"/>
    </location>
</feature>
<dbReference type="PROSITE" id="PS00482">
    <property type="entry name" value="DIHYDROOROTASE_1"/>
    <property type="match status" value="1"/>
</dbReference>
<dbReference type="GO" id="GO:0004151">
    <property type="term" value="F:dihydroorotase activity"/>
    <property type="evidence" value="ECO:0007669"/>
    <property type="project" value="UniProtKB-EC"/>
</dbReference>
<dbReference type="GO" id="GO:0005829">
    <property type="term" value="C:cytosol"/>
    <property type="evidence" value="ECO:0007669"/>
    <property type="project" value="TreeGrafter"/>
</dbReference>
<dbReference type="CDD" id="cd01294">
    <property type="entry name" value="DHOase"/>
    <property type="match status" value="1"/>
</dbReference>
<reference evidence="10" key="1">
    <citation type="submission" date="2009-10" db="EMBL/GenBank/DDBJ databases">
        <title>Diversity of trophic interactions inside an arsenic-rich microbial ecosystem.</title>
        <authorList>
            <person name="Bertin P.N."/>
            <person name="Heinrich-Salmeron A."/>
            <person name="Pelletier E."/>
            <person name="Goulhen-Chollet F."/>
            <person name="Arsene-Ploetze F."/>
            <person name="Gallien S."/>
            <person name="Calteau A."/>
            <person name="Vallenet D."/>
            <person name="Casiot C."/>
            <person name="Chane-Woon-Ming B."/>
            <person name="Giloteaux L."/>
            <person name="Barakat M."/>
            <person name="Bonnefoy V."/>
            <person name="Bruneel O."/>
            <person name="Chandler M."/>
            <person name="Cleiss J."/>
            <person name="Duran R."/>
            <person name="Elbaz-Poulichet F."/>
            <person name="Fonknechten N."/>
            <person name="Lauga B."/>
            <person name="Mornico D."/>
            <person name="Ortet P."/>
            <person name="Schaeffer C."/>
            <person name="Siguier P."/>
            <person name="Alexander Thil Smith A."/>
            <person name="Van Dorsselaer A."/>
            <person name="Weissenbach J."/>
            <person name="Medigue C."/>
            <person name="Le Paslier D."/>
        </authorList>
    </citation>
    <scope>NUCLEOTIDE SEQUENCE</scope>
</reference>
<dbReference type="FunFam" id="3.20.20.140:FF:000006">
    <property type="entry name" value="Dihydroorotase"/>
    <property type="match status" value="1"/>
</dbReference>
<proteinExistence type="inferred from homology"/>
<gene>
    <name evidence="10" type="primary">pyrC</name>
    <name evidence="10" type="ORF">CARN2_3730</name>
</gene>
<evidence type="ECO:0000313" key="10">
    <source>
        <dbReference type="EMBL" id="CBH98254.1"/>
    </source>
</evidence>
<dbReference type="InterPro" id="IPR002195">
    <property type="entry name" value="Dihydroorotase_CS"/>
</dbReference>
<dbReference type="Pfam" id="PF01979">
    <property type="entry name" value="Amidohydro_1"/>
    <property type="match status" value="1"/>
</dbReference>
<dbReference type="UniPathway" id="UPA00070">
    <property type="reaction ID" value="UER00117"/>
</dbReference>